<dbReference type="Proteomes" id="UP000076761">
    <property type="component" value="Unassembled WGS sequence"/>
</dbReference>
<dbReference type="Pfam" id="PF00096">
    <property type="entry name" value="zf-C2H2"/>
    <property type="match status" value="2"/>
</dbReference>
<dbReference type="SMART" id="SM00355">
    <property type="entry name" value="ZnF_C2H2"/>
    <property type="match status" value="2"/>
</dbReference>
<organism evidence="12 13">
    <name type="scientific">Neolentinus lepideus HHB14362 ss-1</name>
    <dbReference type="NCBI Taxonomy" id="1314782"/>
    <lineage>
        <taxon>Eukaryota</taxon>
        <taxon>Fungi</taxon>
        <taxon>Dikarya</taxon>
        <taxon>Basidiomycota</taxon>
        <taxon>Agaricomycotina</taxon>
        <taxon>Agaricomycetes</taxon>
        <taxon>Gloeophyllales</taxon>
        <taxon>Gloeophyllaceae</taxon>
        <taxon>Neolentinus</taxon>
    </lineage>
</organism>
<dbReference type="GO" id="GO:0000981">
    <property type="term" value="F:DNA-binding transcription factor activity, RNA polymerase II-specific"/>
    <property type="evidence" value="ECO:0007669"/>
    <property type="project" value="TreeGrafter"/>
</dbReference>
<keyword evidence="5 10" id="KW-0863">Zinc-finger</keyword>
<evidence type="ECO:0000256" key="4">
    <source>
        <dbReference type="ARBA" id="ARBA00022737"/>
    </source>
</evidence>
<dbReference type="PROSITE" id="PS50157">
    <property type="entry name" value="ZINC_FINGER_C2H2_2"/>
    <property type="match status" value="2"/>
</dbReference>
<dbReference type="InterPro" id="IPR036236">
    <property type="entry name" value="Znf_C2H2_sf"/>
</dbReference>
<evidence type="ECO:0000256" key="6">
    <source>
        <dbReference type="ARBA" id="ARBA00022833"/>
    </source>
</evidence>
<accession>A0A165R3F6</accession>
<feature type="non-terminal residue" evidence="12">
    <location>
        <position position="70"/>
    </location>
</feature>
<gene>
    <name evidence="12" type="ORF">NEOLEDRAFT_1028621</name>
</gene>
<evidence type="ECO:0000313" key="12">
    <source>
        <dbReference type="EMBL" id="KZT23251.1"/>
    </source>
</evidence>
<evidence type="ECO:0000256" key="9">
    <source>
        <dbReference type="ARBA" id="ARBA00023242"/>
    </source>
</evidence>
<dbReference type="InterPro" id="IPR013087">
    <property type="entry name" value="Znf_C2H2_type"/>
</dbReference>
<keyword evidence="9" id="KW-0539">Nucleus</keyword>
<dbReference type="PANTHER" id="PTHR14003">
    <property type="entry name" value="TRANSCRIPTIONAL REPRESSOR PROTEIN YY"/>
    <property type="match status" value="1"/>
</dbReference>
<protein>
    <recommendedName>
        <fullName evidence="11">C2H2-type domain-containing protein</fullName>
    </recommendedName>
</protein>
<dbReference type="Gene3D" id="3.30.160.60">
    <property type="entry name" value="Classic Zinc Finger"/>
    <property type="match status" value="2"/>
</dbReference>
<dbReference type="FunFam" id="3.30.160.60:FF:001102">
    <property type="entry name" value="Transcription factor IIIA"/>
    <property type="match status" value="1"/>
</dbReference>
<dbReference type="FunFam" id="3.30.160.60:FF:000193">
    <property type="entry name" value="Zinc finger protein 300"/>
    <property type="match status" value="1"/>
</dbReference>
<evidence type="ECO:0000256" key="10">
    <source>
        <dbReference type="PROSITE-ProRule" id="PRU00042"/>
    </source>
</evidence>
<evidence type="ECO:0000256" key="2">
    <source>
        <dbReference type="ARBA" id="ARBA00006991"/>
    </source>
</evidence>
<keyword evidence="4" id="KW-0677">Repeat</keyword>
<keyword evidence="13" id="KW-1185">Reference proteome</keyword>
<dbReference type="InParanoid" id="A0A165R3F6"/>
<keyword evidence="3" id="KW-0479">Metal-binding</keyword>
<reference evidence="12 13" key="1">
    <citation type="journal article" date="2016" name="Mol. Biol. Evol.">
        <title>Comparative Genomics of Early-Diverging Mushroom-Forming Fungi Provides Insights into the Origins of Lignocellulose Decay Capabilities.</title>
        <authorList>
            <person name="Nagy L.G."/>
            <person name="Riley R."/>
            <person name="Tritt A."/>
            <person name="Adam C."/>
            <person name="Daum C."/>
            <person name="Floudas D."/>
            <person name="Sun H."/>
            <person name="Yadav J.S."/>
            <person name="Pangilinan J."/>
            <person name="Larsson K.H."/>
            <person name="Matsuura K."/>
            <person name="Barry K."/>
            <person name="Labutti K."/>
            <person name="Kuo R."/>
            <person name="Ohm R.A."/>
            <person name="Bhattacharya S.S."/>
            <person name="Shirouzu T."/>
            <person name="Yoshinaga Y."/>
            <person name="Martin F.M."/>
            <person name="Grigoriev I.V."/>
            <person name="Hibbett D.S."/>
        </authorList>
    </citation>
    <scope>NUCLEOTIDE SEQUENCE [LARGE SCALE GENOMIC DNA]</scope>
    <source>
        <strain evidence="12 13">HHB14362 ss-1</strain>
    </source>
</reference>
<feature type="domain" description="C2H2-type" evidence="11">
    <location>
        <begin position="46"/>
        <end position="70"/>
    </location>
</feature>
<comment type="subcellular location">
    <subcellularLocation>
        <location evidence="1">Nucleus</location>
    </subcellularLocation>
</comment>
<dbReference type="AlphaFoldDB" id="A0A165R3F6"/>
<dbReference type="PANTHER" id="PTHR14003:SF19">
    <property type="entry name" value="YY2 TRANSCRIPTION FACTOR"/>
    <property type="match status" value="1"/>
</dbReference>
<dbReference type="GO" id="GO:0031519">
    <property type="term" value="C:PcG protein complex"/>
    <property type="evidence" value="ECO:0007669"/>
    <property type="project" value="TreeGrafter"/>
</dbReference>
<dbReference type="PROSITE" id="PS00028">
    <property type="entry name" value="ZINC_FINGER_C2H2_1"/>
    <property type="match status" value="2"/>
</dbReference>
<evidence type="ECO:0000256" key="3">
    <source>
        <dbReference type="ARBA" id="ARBA00022723"/>
    </source>
</evidence>
<dbReference type="OrthoDB" id="6077919at2759"/>
<evidence type="ECO:0000313" key="13">
    <source>
        <dbReference type="Proteomes" id="UP000076761"/>
    </source>
</evidence>
<proteinExistence type="inferred from homology"/>
<evidence type="ECO:0000256" key="7">
    <source>
        <dbReference type="ARBA" id="ARBA00023015"/>
    </source>
</evidence>
<dbReference type="GO" id="GO:0000978">
    <property type="term" value="F:RNA polymerase II cis-regulatory region sequence-specific DNA binding"/>
    <property type="evidence" value="ECO:0007669"/>
    <property type="project" value="TreeGrafter"/>
</dbReference>
<evidence type="ECO:0000259" key="11">
    <source>
        <dbReference type="PROSITE" id="PS50157"/>
    </source>
</evidence>
<evidence type="ECO:0000256" key="5">
    <source>
        <dbReference type="ARBA" id="ARBA00022771"/>
    </source>
</evidence>
<name>A0A165R3F6_9AGAM</name>
<dbReference type="GO" id="GO:0005667">
    <property type="term" value="C:transcription regulator complex"/>
    <property type="evidence" value="ECO:0007669"/>
    <property type="project" value="TreeGrafter"/>
</dbReference>
<evidence type="ECO:0000256" key="8">
    <source>
        <dbReference type="ARBA" id="ARBA00023163"/>
    </source>
</evidence>
<dbReference type="SUPFAM" id="SSF57667">
    <property type="entry name" value="beta-beta-alpha zinc fingers"/>
    <property type="match status" value="1"/>
</dbReference>
<dbReference type="GO" id="GO:0000785">
    <property type="term" value="C:chromatin"/>
    <property type="evidence" value="ECO:0007669"/>
    <property type="project" value="TreeGrafter"/>
</dbReference>
<dbReference type="STRING" id="1314782.A0A165R3F6"/>
<keyword evidence="6" id="KW-0862">Zinc</keyword>
<feature type="domain" description="C2H2-type" evidence="11">
    <location>
        <begin position="18"/>
        <end position="45"/>
    </location>
</feature>
<sequence>MTDEADGRPGSPRGGRRHTCQICNKRFNRPSSLRIHETTHTGVKPFQCQWPGCGRLFNVNSNMRRHYRNH</sequence>
<keyword evidence="8" id="KW-0804">Transcription</keyword>
<evidence type="ECO:0000256" key="1">
    <source>
        <dbReference type="ARBA" id="ARBA00004123"/>
    </source>
</evidence>
<comment type="similarity">
    <text evidence="2">Belongs to the krueppel C2H2-type zinc-finger protein family.</text>
</comment>
<dbReference type="GO" id="GO:0008270">
    <property type="term" value="F:zinc ion binding"/>
    <property type="evidence" value="ECO:0007669"/>
    <property type="project" value="UniProtKB-KW"/>
</dbReference>
<keyword evidence="7" id="KW-0805">Transcription regulation</keyword>
<dbReference type="EMBL" id="KV425587">
    <property type="protein sequence ID" value="KZT23251.1"/>
    <property type="molecule type" value="Genomic_DNA"/>
</dbReference>